<evidence type="ECO:0000313" key="2">
    <source>
        <dbReference type="EMBL" id="CBI09396.1"/>
    </source>
</evidence>
<dbReference type="SMART" id="SM00052">
    <property type="entry name" value="EAL"/>
    <property type="match status" value="1"/>
</dbReference>
<name>E6QQ75_9ZZZZ</name>
<organism evidence="2">
    <name type="scientific">mine drainage metagenome</name>
    <dbReference type="NCBI Taxonomy" id="410659"/>
    <lineage>
        <taxon>unclassified sequences</taxon>
        <taxon>metagenomes</taxon>
        <taxon>ecological metagenomes</taxon>
    </lineage>
</organism>
<dbReference type="InterPro" id="IPR050706">
    <property type="entry name" value="Cyclic-di-GMP_PDE-like"/>
</dbReference>
<feature type="domain" description="EAL" evidence="1">
    <location>
        <begin position="8"/>
        <end position="257"/>
    </location>
</feature>
<sequence length="257" mass="28756">MAEVFRKAGEKGVMIQNALDQDKIVPYFQPICSATSGEIVIHELLMRIQLDDQIVVANDFIEQAESMGLAHKMDYQLIEKAFMQMSEQGYEGMLFVNLSPKVLIAGEFVARVSHLAQQSGIVPSRIVFEITERETVSNLSLLEKFVLDVKLQGFGFAIDDFGSGYSSFQYIKRFPVDYIKIEGEFIRNMLQDEVYLAFVKSIVTLAKELKIKTIAEFVEDAEILAAVSALGIDYAQGYHISRPSPMIHIVGTITSPA</sequence>
<dbReference type="CDD" id="cd01948">
    <property type="entry name" value="EAL"/>
    <property type="match status" value="1"/>
</dbReference>
<dbReference type="AlphaFoldDB" id="E6QQ75"/>
<dbReference type="Pfam" id="PF00563">
    <property type="entry name" value="EAL"/>
    <property type="match status" value="1"/>
</dbReference>
<dbReference type="InterPro" id="IPR035919">
    <property type="entry name" value="EAL_sf"/>
</dbReference>
<dbReference type="SUPFAM" id="SSF141868">
    <property type="entry name" value="EAL domain-like"/>
    <property type="match status" value="1"/>
</dbReference>
<reference evidence="2" key="1">
    <citation type="submission" date="2009-10" db="EMBL/GenBank/DDBJ databases">
        <title>Diversity of trophic interactions inside an arsenic-rich microbial ecosystem.</title>
        <authorList>
            <person name="Bertin P.N."/>
            <person name="Heinrich-Salmeron A."/>
            <person name="Pelletier E."/>
            <person name="Goulhen-Chollet F."/>
            <person name="Arsene-Ploetze F."/>
            <person name="Gallien S."/>
            <person name="Calteau A."/>
            <person name="Vallenet D."/>
            <person name="Casiot C."/>
            <person name="Chane-Woon-Ming B."/>
            <person name="Giloteaux L."/>
            <person name="Barakat M."/>
            <person name="Bonnefoy V."/>
            <person name="Bruneel O."/>
            <person name="Chandler M."/>
            <person name="Cleiss J."/>
            <person name="Duran R."/>
            <person name="Elbaz-Poulichet F."/>
            <person name="Fonknechten N."/>
            <person name="Lauga B."/>
            <person name="Mornico D."/>
            <person name="Ortet P."/>
            <person name="Schaeffer C."/>
            <person name="Siguier P."/>
            <person name="Alexander Thil Smith A."/>
            <person name="Van Dorsselaer A."/>
            <person name="Weissenbach J."/>
            <person name="Medigue C."/>
            <person name="Le Paslier D."/>
        </authorList>
    </citation>
    <scope>NUCLEOTIDE SEQUENCE</scope>
</reference>
<protein>
    <submittedName>
        <fullName evidence="2">GGDEF:EAL</fullName>
    </submittedName>
</protein>
<dbReference type="Gene3D" id="3.20.20.450">
    <property type="entry name" value="EAL domain"/>
    <property type="match status" value="1"/>
</dbReference>
<proteinExistence type="predicted"/>
<accession>E6QQ75</accession>
<dbReference type="PANTHER" id="PTHR33121">
    <property type="entry name" value="CYCLIC DI-GMP PHOSPHODIESTERASE PDEF"/>
    <property type="match status" value="1"/>
</dbReference>
<comment type="caution">
    <text evidence="2">The sequence shown here is derived from an EMBL/GenBank/DDBJ whole genome shotgun (WGS) entry which is preliminary data.</text>
</comment>
<dbReference type="InterPro" id="IPR001633">
    <property type="entry name" value="EAL_dom"/>
</dbReference>
<dbReference type="PANTHER" id="PTHR33121:SF71">
    <property type="entry name" value="OXYGEN SENSOR PROTEIN DOSP"/>
    <property type="match status" value="1"/>
</dbReference>
<evidence type="ECO:0000259" key="1">
    <source>
        <dbReference type="PROSITE" id="PS50883"/>
    </source>
</evidence>
<dbReference type="GO" id="GO:0071111">
    <property type="term" value="F:cyclic-guanylate-specific phosphodiesterase activity"/>
    <property type="evidence" value="ECO:0007669"/>
    <property type="project" value="InterPro"/>
</dbReference>
<gene>
    <name evidence="2" type="ORF">CARN7_0124</name>
</gene>
<dbReference type="EMBL" id="CABR01000031">
    <property type="protein sequence ID" value="CBI09396.1"/>
    <property type="molecule type" value="Genomic_DNA"/>
</dbReference>
<dbReference type="PROSITE" id="PS50883">
    <property type="entry name" value="EAL"/>
    <property type="match status" value="1"/>
</dbReference>